<feature type="region of interest" description="Disordered" evidence="5">
    <location>
        <begin position="442"/>
        <end position="466"/>
    </location>
</feature>
<accession>A0A517SMM4</accession>
<dbReference type="Proteomes" id="UP000315700">
    <property type="component" value="Chromosome"/>
</dbReference>
<gene>
    <name evidence="7" type="primary">atsA_39</name>
    <name evidence="7" type="ORF">Pan44_54370</name>
</gene>
<dbReference type="InterPro" id="IPR017850">
    <property type="entry name" value="Alkaline_phosphatase_core_sf"/>
</dbReference>
<keyword evidence="8" id="KW-1185">Reference proteome</keyword>
<keyword evidence="3 7" id="KW-0378">Hydrolase</keyword>
<dbReference type="GO" id="GO:0046872">
    <property type="term" value="F:metal ion binding"/>
    <property type="evidence" value="ECO:0007669"/>
    <property type="project" value="UniProtKB-KW"/>
</dbReference>
<evidence type="ECO:0000313" key="8">
    <source>
        <dbReference type="Proteomes" id="UP000315700"/>
    </source>
</evidence>
<dbReference type="EMBL" id="CP036271">
    <property type="protein sequence ID" value="QDT57368.1"/>
    <property type="molecule type" value="Genomic_DNA"/>
</dbReference>
<dbReference type="InParanoid" id="A0A517SMM4"/>
<evidence type="ECO:0000256" key="4">
    <source>
        <dbReference type="ARBA" id="ARBA00022837"/>
    </source>
</evidence>
<dbReference type="SUPFAM" id="SSF53649">
    <property type="entry name" value="Alkaline phosphatase-like"/>
    <property type="match status" value="1"/>
</dbReference>
<dbReference type="PANTHER" id="PTHR42693:SF33">
    <property type="entry name" value="ARYLSULFATASE"/>
    <property type="match status" value="1"/>
</dbReference>
<name>A0A517SMM4_9PLAN</name>
<dbReference type="InterPro" id="IPR000917">
    <property type="entry name" value="Sulfatase_N"/>
</dbReference>
<dbReference type="PANTHER" id="PTHR42693">
    <property type="entry name" value="ARYLSULFATASE FAMILY MEMBER"/>
    <property type="match status" value="1"/>
</dbReference>
<protein>
    <submittedName>
        <fullName evidence="7">Arylsulfatase</fullName>
        <ecNumber evidence="7">3.1.6.1</ecNumber>
    </submittedName>
</protein>
<evidence type="ECO:0000256" key="5">
    <source>
        <dbReference type="SAM" id="MobiDB-lite"/>
    </source>
</evidence>
<proteinExistence type="inferred from homology"/>
<evidence type="ECO:0000256" key="3">
    <source>
        <dbReference type="ARBA" id="ARBA00022801"/>
    </source>
</evidence>
<organism evidence="7 8">
    <name type="scientific">Caulifigura coniformis</name>
    <dbReference type="NCBI Taxonomy" id="2527983"/>
    <lineage>
        <taxon>Bacteria</taxon>
        <taxon>Pseudomonadati</taxon>
        <taxon>Planctomycetota</taxon>
        <taxon>Planctomycetia</taxon>
        <taxon>Planctomycetales</taxon>
        <taxon>Planctomycetaceae</taxon>
        <taxon>Caulifigura</taxon>
    </lineage>
</organism>
<dbReference type="InterPro" id="IPR050738">
    <property type="entry name" value="Sulfatase"/>
</dbReference>
<evidence type="ECO:0000313" key="7">
    <source>
        <dbReference type="EMBL" id="QDT57368.1"/>
    </source>
</evidence>
<evidence type="ECO:0000259" key="6">
    <source>
        <dbReference type="Pfam" id="PF00884"/>
    </source>
</evidence>
<keyword evidence="4" id="KW-0106">Calcium</keyword>
<feature type="domain" description="Sulfatase N-terminal" evidence="6">
    <location>
        <begin position="28"/>
        <end position="342"/>
    </location>
</feature>
<sequence length="466" mass="51304">MAWIRSGLWLVLGLVLNAGAWGAEPAKPNILFILADDLGWGDLACYGNTFVRTPNLDRLASEGTLFTNFYVCGSVCSPSRCAFFTGTYPARQKIHGHFATPELNGNRGMPQWLDPSVLNMARLTKSAGYATAHVGKWHLTTETEGAPQITDYGFDHFGSGERGAEVNRKDPYYRANSTKLFVDETLKFISDQKGKPFFVQLWTLIPHATLNPTDEQIAVYDNLSNANIPHKSARTLYYATLGNLDFQIGRLMKGLEDLGVADDTLVLFSSDNGPEEIFIRNAGHTGVGSPGPFRGRKRSLYEGGVRVPFLVRWPGHVPAGRIDDDSIVAGCDLLPTVAKLTGGQVPEGTPLDGEDVSDILIGTSRSRARPLMWEWRFNIAGHPANVSPGLAIRDGAWKLLVNRDGSRTELYDIAKDRMQVDNVAAQHPETVERLSKQVIAWSETLPEGPRDRGNGKNSYPWPGHME</sequence>
<dbReference type="AlphaFoldDB" id="A0A517SMM4"/>
<comment type="similarity">
    <text evidence="1">Belongs to the sulfatase family.</text>
</comment>
<dbReference type="PROSITE" id="PS00149">
    <property type="entry name" value="SULFATASE_2"/>
    <property type="match status" value="1"/>
</dbReference>
<dbReference type="PROSITE" id="PS00523">
    <property type="entry name" value="SULFATASE_1"/>
    <property type="match status" value="1"/>
</dbReference>
<dbReference type="RefSeq" id="WP_145034717.1">
    <property type="nucleotide sequence ID" value="NZ_CP036271.1"/>
</dbReference>
<reference evidence="7 8" key="1">
    <citation type="submission" date="2019-02" db="EMBL/GenBank/DDBJ databases">
        <title>Deep-cultivation of Planctomycetes and their phenomic and genomic characterization uncovers novel biology.</title>
        <authorList>
            <person name="Wiegand S."/>
            <person name="Jogler M."/>
            <person name="Boedeker C."/>
            <person name="Pinto D."/>
            <person name="Vollmers J."/>
            <person name="Rivas-Marin E."/>
            <person name="Kohn T."/>
            <person name="Peeters S.H."/>
            <person name="Heuer A."/>
            <person name="Rast P."/>
            <person name="Oberbeckmann S."/>
            <person name="Bunk B."/>
            <person name="Jeske O."/>
            <person name="Meyerdierks A."/>
            <person name="Storesund J.E."/>
            <person name="Kallscheuer N."/>
            <person name="Luecker S."/>
            <person name="Lage O.M."/>
            <person name="Pohl T."/>
            <person name="Merkel B.J."/>
            <person name="Hornburger P."/>
            <person name="Mueller R.-W."/>
            <person name="Bruemmer F."/>
            <person name="Labrenz M."/>
            <person name="Spormann A.M."/>
            <person name="Op den Camp H."/>
            <person name="Overmann J."/>
            <person name="Amann R."/>
            <person name="Jetten M.S.M."/>
            <person name="Mascher T."/>
            <person name="Medema M.H."/>
            <person name="Devos D.P."/>
            <person name="Kaster A.-K."/>
            <person name="Ovreas L."/>
            <person name="Rohde M."/>
            <person name="Galperin M.Y."/>
            <person name="Jogler C."/>
        </authorList>
    </citation>
    <scope>NUCLEOTIDE SEQUENCE [LARGE SCALE GENOMIC DNA]</scope>
    <source>
        <strain evidence="7 8">Pan44</strain>
    </source>
</reference>
<dbReference type="GO" id="GO:0004065">
    <property type="term" value="F:arylsulfatase activity"/>
    <property type="evidence" value="ECO:0007669"/>
    <property type="project" value="UniProtKB-EC"/>
</dbReference>
<dbReference type="Pfam" id="PF00884">
    <property type="entry name" value="Sulfatase"/>
    <property type="match status" value="1"/>
</dbReference>
<evidence type="ECO:0000256" key="2">
    <source>
        <dbReference type="ARBA" id="ARBA00022723"/>
    </source>
</evidence>
<keyword evidence="2" id="KW-0479">Metal-binding</keyword>
<dbReference type="InterPro" id="IPR024607">
    <property type="entry name" value="Sulfatase_CS"/>
</dbReference>
<dbReference type="KEGG" id="ccos:Pan44_54370"/>
<dbReference type="Gene3D" id="3.30.1120.10">
    <property type="match status" value="1"/>
</dbReference>
<dbReference type="OrthoDB" id="9783154at2"/>
<dbReference type="Gene3D" id="3.40.720.10">
    <property type="entry name" value="Alkaline Phosphatase, subunit A"/>
    <property type="match status" value="1"/>
</dbReference>
<evidence type="ECO:0000256" key="1">
    <source>
        <dbReference type="ARBA" id="ARBA00008779"/>
    </source>
</evidence>
<dbReference type="EC" id="3.1.6.1" evidence="7"/>